<comment type="caution">
    <text evidence="13">The sequence shown here is derived from an EMBL/GenBank/DDBJ whole genome shotgun (WGS) entry which is preliminary data.</text>
</comment>
<keyword evidence="9 10" id="KW-0472">Membrane</keyword>
<protein>
    <submittedName>
        <fullName evidence="13">Heavy metal translocating P-type ATPase</fullName>
    </submittedName>
</protein>
<dbReference type="SUPFAM" id="SSF55008">
    <property type="entry name" value="HMA, heavy metal-associated domain"/>
    <property type="match status" value="1"/>
</dbReference>
<dbReference type="CDD" id="cd02094">
    <property type="entry name" value="P-type_ATPase_Cu-like"/>
    <property type="match status" value="1"/>
</dbReference>
<dbReference type="SUPFAM" id="SSF81653">
    <property type="entry name" value="Calcium ATPase, transduction domain A"/>
    <property type="match status" value="1"/>
</dbReference>
<feature type="transmembrane region" description="Helical" evidence="10">
    <location>
        <begin position="125"/>
        <end position="142"/>
    </location>
</feature>
<evidence type="ECO:0000256" key="6">
    <source>
        <dbReference type="ARBA" id="ARBA00022840"/>
    </source>
</evidence>
<feature type="transmembrane region" description="Helical" evidence="10">
    <location>
        <begin position="716"/>
        <end position="734"/>
    </location>
</feature>
<dbReference type="RefSeq" id="WP_300953577.1">
    <property type="nucleotide sequence ID" value="NZ_JAUHJQ010000007.1"/>
</dbReference>
<evidence type="ECO:0000256" key="1">
    <source>
        <dbReference type="ARBA" id="ARBA00004651"/>
    </source>
</evidence>
<dbReference type="PRINTS" id="PR00119">
    <property type="entry name" value="CATATPASE"/>
</dbReference>
<dbReference type="Pfam" id="PF00403">
    <property type="entry name" value="HMA"/>
    <property type="match status" value="1"/>
</dbReference>
<dbReference type="PANTHER" id="PTHR43520:SF8">
    <property type="entry name" value="P-TYPE CU(+) TRANSPORTER"/>
    <property type="match status" value="1"/>
</dbReference>
<dbReference type="PROSITE" id="PS01229">
    <property type="entry name" value="COF_2"/>
    <property type="match status" value="1"/>
</dbReference>
<evidence type="ECO:0000256" key="3">
    <source>
        <dbReference type="ARBA" id="ARBA00022692"/>
    </source>
</evidence>
<dbReference type="SFLD" id="SFLDG00002">
    <property type="entry name" value="C1.7:_P-type_atpase_like"/>
    <property type="match status" value="1"/>
</dbReference>
<dbReference type="NCBIfam" id="TIGR01511">
    <property type="entry name" value="ATPase-IB1_Cu"/>
    <property type="match status" value="1"/>
</dbReference>
<dbReference type="NCBIfam" id="TIGR01525">
    <property type="entry name" value="ATPase-IB_hvy"/>
    <property type="match status" value="1"/>
</dbReference>
<dbReference type="InterPro" id="IPR023299">
    <property type="entry name" value="ATPase_P-typ_cyto_dom_N"/>
</dbReference>
<dbReference type="NCBIfam" id="TIGR01494">
    <property type="entry name" value="ATPase_P-type"/>
    <property type="match status" value="1"/>
</dbReference>
<dbReference type="EMBL" id="JAUHJQ010000007">
    <property type="protein sequence ID" value="MDN4174481.1"/>
    <property type="molecule type" value="Genomic_DNA"/>
</dbReference>
<dbReference type="Pfam" id="PF00122">
    <property type="entry name" value="E1-E2_ATPase"/>
    <property type="match status" value="1"/>
</dbReference>
<dbReference type="Gene3D" id="3.30.70.100">
    <property type="match status" value="1"/>
</dbReference>
<dbReference type="InterPro" id="IPR044492">
    <property type="entry name" value="P_typ_ATPase_HD_dom"/>
</dbReference>
<feature type="transmembrane region" description="Helical" evidence="10">
    <location>
        <begin position="357"/>
        <end position="379"/>
    </location>
</feature>
<keyword evidence="6 10" id="KW-0067">ATP-binding</keyword>
<dbReference type="InterPro" id="IPR006121">
    <property type="entry name" value="HMA_dom"/>
</dbReference>
<feature type="transmembrane region" description="Helical" evidence="10">
    <location>
        <begin position="162"/>
        <end position="183"/>
    </location>
</feature>
<dbReference type="InterPro" id="IPR001757">
    <property type="entry name" value="P_typ_ATPase"/>
</dbReference>
<keyword evidence="3 10" id="KW-0812">Transmembrane</keyword>
<dbReference type="Gene3D" id="3.40.1110.10">
    <property type="entry name" value="Calcium-transporting ATPase, cytoplasmic domain N"/>
    <property type="match status" value="1"/>
</dbReference>
<comment type="subcellular location">
    <subcellularLocation>
        <location evidence="1">Cell membrane</location>
        <topology evidence="1">Multi-pass membrane protein</topology>
    </subcellularLocation>
</comment>
<dbReference type="InterPro" id="IPR059000">
    <property type="entry name" value="ATPase_P-type_domA"/>
</dbReference>
<dbReference type="Gene3D" id="3.40.50.1000">
    <property type="entry name" value="HAD superfamily/HAD-like"/>
    <property type="match status" value="1"/>
</dbReference>
<dbReference type="SFLD" id="SFLDS00003">
    <property type="entry name" value="Haloacid_Dehalogenase"/>
    <property type="match status" value="1"/>
</dbReference>
<evidence type="ECO:0000256" key="9">
    <source>
        <dbReference type="ARBA" id="ARBA00023136"/>
    </source>
</evidence>
<dbReference type="PROSITE" id="PS50846">
    <property type="entry name" value="HMA_2"/>
    <property type="match status" value="1"/>
</dbReference>
<dbReference type="CDD" id="cd00371">
    <property type="entry name" value="HMA"/>
    <property type="match status" value="1"/>
</dbReference>
<evidence type="ECO:0000313" key="13">
    <source>
        <dbReference type="EMBL" id="MDN4174481.1"/>
    </source>
</evidence>
<dbReference type="Gene3D" id="2.70.150.10">
    <property type="entry name" value="Calcium-transporting ATPase, cytoplasmic transduction domain A"/>
    <property type="match status" value="1"/>
</dbReference>
<dbReference type="InterPro" id="IPR008250">
    <property type="entry name" value="ATPase_P-typ_transduc_dom_A_sf"/>
</dbReference>
<evidence type="ECO:0000256" key="8">
    <source>
        <dbReference type="ARBA" id="ARBA00022989"/>
    </source>
</evidence>
<keyword evidence="4 10" id="KW-0479">Metal-binding</keyword>
<name>A0ABT8FIH1_9ACTN</name>
<evidence type="ECO:0000256" key="4">
    <source>
        <dbReference type="ARBA" id="ARBA00022723"/>
    </source>
</evidence>
<comment type="similarity">
    <text evidence="2 10">Belongs to the cation transport ATPase (P-type) (TC 3.A.3) family. Type IB subfamily.</text>
</comment>
<feature type="transmembrane region" description="Helical" evidence="10">
    <location>
        <begin position="693"/>
        <end position="710"/>
    </location>
</feature>
<keyword evidence="14" id="KW-1185">Reference proteome</keyword>
<gene>
    <name evidence="13" type="ORF">QWY28_16090</name>
</gene>
<keyword evidence="5 10" id="KW-0547">Nucleotide-binding</keyword>
<keyword evidence="10" id="KW-1003">Cell membrane</keyword>
<keyword evidence="7" id="KW-1278">Translocase</keyword>
<dbReference type="Proteomes" id="UP001168620">
    <property type="component" value="Unassembled WGS sequence"/>
</dbReference>
<feature type="transmembrane region" description="Helical" evidence="10">
    <location>
        <begin position="101"/>
        <end position="119"/>
    </location>
</feature>
<dbReference type="PROSITE" id="PS00154">
    <property type="entry name" value="ATPASE_E1_E2"/>
    <property type="match status" value="1"/>
</dbReference>
<dbReference type="PROSITE" id="PS01047">
    <property type="entry name" value="HMA_1"/>
    <property type="match status" value="1"/>
</dbReference>
<dbReference type="SUPFAM" id="SSF81665">
    <property type="entry name" value="Calcium ATPase, transmembrane domain M"/>
    <property type="match status" value="1"/>
</dbReference>
<accession>A0ABT8FIH1</accession>
<evidence type="ECO:0000313" key="14">
    <source>
        <dbReference type="Proteomes" id="UP001168620"/>
    </source>
</evidence>
<keyword evidence="8 10" id="KW-1133">Transmembrane helix</keyword>
<dbReference type="InterPro" id="IPR036163">
    <property type="entry name" value="HMA_dom_sf"/>
</dbReference>
<dbReference type="PANTHER" id="PTHR43520">
    <property type="entry name" value="ATP7, ISOFORM B"/>
    <property type="match status" value="1"/>
</dbReference>
<dbReference type="InterPro" id="IPR017969">
    <property type="entry name" value="Heavy-metal-associated_CS"/>
</dbReference>
<dbReference type="InterPro" id="IPR036412">
    <property type="entry name" value="HAD-like_sf"/>
</dbReference>
<evidence type="ECO:0000256" key="11">
    <source>
        <dbReference type="SAM" id="MobiDB-lite"/>
    </source>
</evidence>
<sequence>MSTDVELAISGMTCASCANRIERKLNKLDGVEASVNYATEKARVRFAGTVTPEDLLRTVESAGYAATLPRERSEPADGDGADGADGADGRDPELDALRDRLVVSAALTVPVIAMAMVPALQVEHWQWLSLTLAAPVAVWGAWPFHRAALTNLRHGATTMDTLVSVGVLAAFGWSLVALLWGSAGDPGMTHAFELSVDRTDGLSNIYLETAAGVTTFLLAGRWFEKRSKRRAGDALRALLDLGAKDVVVLREGVETPMPADRLAVGDVFVVRPGEKVATDGVVESGTSAVDASMLTGEPVPVEVGPGDTVTGATVNAGGRLVVRATRVGADTRLAQMARLVEDAQSGKARAQRLADRVSGVFVPVVVALAVGTLGFWLGTGVATSAAFAAAVSVLIIACPCALGLATPTALLVGTGRGAQLGILVRGPEALEQTRRVDTVVLDKTGTVTTGRMTLVDVVAADGTDAAEVRRLAGVLESASEHPVARALADGHTGAVEDFANLPGRGVRGTVEGHDVVVGRPALLADLGTPLDDRLVQAVDRAEAAGRTAVAVAWGGAARGVLVVADGVKDTSAEAVRRFRELGLAPVLLTGDNERAARAVAREVGIDDVVAEVLPEDKVAHVRRLQAEGRVVAMVGDGVNDAAALAQADLGIAMGAGTDVAIEASDLTLVRGDLRVAADAVRLSRRTLGTIRSNLVWAFGYNVAALPLAAAGLLNPMLAGAAMALSSVFVVANSLRLRTFR</sequence>
<feature type="domain" description="HMA" evidence="12">
    <location>
        <begin position="3"/>
        <end position="67"/>
    </location>
</feature>
<evidence type="ECO:0000256" key="2">
    <source>
        <dbReference type="ARBA" id="ARBA00006024"/>
    </source>
</evidence>
<feature type="transmembrane region" description="Helical" evidence="10">
    <location>
        <begin position="385"/>
        <end position="412"/>
    </location>
</feature>
<organism evidence="13 14">
    <name type="scientific">Nocardioides oceani</name>
    <dbReference type="NCBI Taxonomy" id="3058369"/>
    <lineage>
        <taxon>Bacteria</taxon>
        <taxon>Bacillati</taxon>
        <taxon>Actinomycetota</taxon>
        <taxon>Actinomycetes</taxon>
        <taxon>Propionibacteriales</taxon>
        <taxon>Nocardioidaceae</taxon>
        <taxon>Nocardioides</taxon>
    </lineage>
</organism>
<dbReference type="SFLD" id="SFLDF00027">
    <property type="entry name" value="p-type_atpase"/>
    <property type="match status" value="1"/>
</dbReference>
<dbReference type="PRINTS" id="PR00943">
    <property type="entry name" value="CUATPASE"/>
</dbReference>
<feature type="region of interest" description="Disordered" evidence="11">
    <location>
        <begin position="66"/>
        <end position="90"/>
    </location>
</feature>
<dbReference type="InterPro" id="IPR027256">
    <property type="entry name" value="P-typ_ATPase_IB"/>
</dbReference>
<reference evidence="13" key="1">
    <citation type="submission" date="2023-06" db="EMBL/GenBank/DDBJ databases">
        <title>Draft genome sequence of Nocardioides sp. SOB77.</title>
        <authorList>
            <person name="Zhang G."/>
        </authorList>
    </citation>
    <scope>NUCLEOTIDE SEQUENCE</scope>
    <source>
        <strain evidence="13">SOB77</strain>
    </source>
</reference>
<dbReference type="InterPro" id="IPR018303">
    <property type="entry name" value="ATPase_P-typ_P_site"/>
</dbReference>
<dbReference type="InterPro" id="IPR023298">
    <property type="entry name" value="ATPase_P-typ_TM_dom_sf"/>
</dbReference>
<dbReference type="InterPro" id="IPR023214">
    <property type="entry name" value="HAD_sf"/>
</dbReference>
<dbReference type="SUPFAM" id="SSF56784">
    <property type="entry name" value="HAD-like"/>
    <property type="match status" value="1"/>
</dbReference>
<evidence type="ECO:0000256" key="7">
    <source>
        <dbReference type="ARBA" id="ARBA00022967"/>
    </source>
</evidence>
<evidence type="ECO:0000259" key="12">
    <source>
        <dbReference type="PROSITE" id="PS50846"/>
    </source>
</evidence>
<feature type="transmembrane region" description="Helical" evidence="10">
    <location>
        <begin position="203"/>
        <end position="223"/>
    </location>
</feature>
<evidence type="ECO:0000256" key="10">
    <source>
        <dbReference type="RuleBase" id="RU362081"/>
    </source>
</evidence>
<dbReference type="Pfam" id="PF00702">
    <property type="entry name" value="Hydrolase"/>
    <property type="match status" value="1"/>
</dbReference>
<proteinExistence type="inferred from homology"/>
<evidence type="ECO:0000256" key="5">
    <source>
        <dbReference type="ARBA" id="ARBA00022741"/>
    </source>
</evidence>